<proteinExistence type="predicted"/>
<keyword evidence="3" id="KW-1185">Reference proteome</keyword>
<evidence type="ECO:0000259" key="1">
    <source>
        <dbReference type="PROSITE" id="PS51832"/>
    </source>
</evidence>
<dbReference type="RefSeq" id="WP_033017847.1">
    <property type="nucleotide sequence ID" value="NZ_JPYA02000002.1"/>
</dbReference>
<dbReference type="CDD" id="cd00077">
    <property type="entry name" value="HDc"/>
    <property type="match status" value="1"/>
</dbReference>
<reference evidence="2 3" key="1">
    <citation type="journal article" date="2014" name="Genome Announc.">
        <title>Draft Genome Sequence of Geobacillus icigianus Strain G1w1T Isolated from Hot Springs in the Valley of Geysers, Kamchatka (Russian Federation).</title>
        <authorList>
            <person name="Bryanskaya A.V."/>
            <person name="Rozanov A.S."/>
            <person name="Logacheva M.D."/>
            <person name="Kotenko A.V."/>
            <person name="Peltek S.E."/>
        </authorList>
    </citation>
    <scope>NUCLEOTIDE SEQUENCE [LARGE SCALE GENOMIC DNA]</scope>
    <source>
        <strain evidence="2 3">G1w1</strain>
    </source>
</reference>
<evidence type="ECO:0000313" key="2">
    <source>
        <dbReference type="EMBL" id="MEB3750643.1"/>
    </source>
</evidence>
<dbReference type="SUPFAM" id="SSF109604">
    <property type="entry name" value="HD-domain/PDEase-like"/>
    <property type="match status" value="1"/>
</dbReference>
<dbReference type="Pfam" id="PF13487">
    <property type="entry name" value="HD_5"/>
    <property type="match status" value="1"/>
</dbReference>
<comment type="caution">
    <text evidence="2">The sequence shown here is derived from an EMBL/GenBank/DDBJ whole genome shotgun (WGS) entry which is preliminary data.</text>
</comment>
<dbReference type="Proteomes" id="UP000029267">
    <property type="component" value="Unassembled WGS sequence"/>
</dbReference>
<evidence type="ECO:0000313" key="3">
    <source>
        <dbReference type="Proteomes" id="UP000029267"/>
    </source>
</evidence>
<dbReference type="PANTHER" id="PTHR43155:SF2">
    <property type="entry name" value="CYCLIC DI-GMP PHOSPHODIESTERASE PA4108"/>
    <property type="match status" value="1"/>
</dbReference>
<dbReference type="PANTHER" id="PTHR43155">
    <property type="entry name" value="CYCLIC DI-GMP PHOSPHODIESTERASE PA4108-RELATED"/>
    <property type="match status" value="1"/>
</dbReference>
<dbReference type="SMART" id="SM00471">
    <property type="entry name" value="HDc"/>
    <property type="match status" value="1"/>
</dbReference>
<gene>
    <name evidence="2" type="ORF">EP10_001484</name>
</gene>
<sequence>MVRVNRSRLREGCVLADDVLGPTKRPIIPKNTIITEPLLHVLEKFLIDEVEIEPVLANGEPFFEEDVIGATAHRQPISSYLQAVQRYKQLFQSWQSGLPIEIREIRELIIPLLEQMAHAKHDLLTVRHYASKDDYLYHHAVSVGVIAGLLAMELGYSEGECYQVALAGALADCGMAKVSKQVLWKSSALTEAEFNEVKQHPIFGYRMVQKIPALTHGAKLAVLQHHERKDGRGYPLGIQAEKIHPYSLIVAVADVFHAMTSERLYRRKQSPFRAIETIWREQPSKLDAQAVAALINGLIGLQKGTIVRLSDGQRAEVISARSDDPVRPIVKIIETGQLLPLNQRRDLFIDEIL</sequence>
<dbReference type="Gene3D" id="1.10.3210.10">
    <property type="entry name" value="Hypothetical protein af1432"/>
    <property type="match status" value="1"/>
</dbReference>
<protein>
    <recommendedName>
        <fullName evidence="1">HD-GYP domain-containing protein</fullName>
    </recommendedName>
</protein>
<organism evidence="2 3">
    <name type="scientific">Geobacillus icigianus</name>
    <dbReference type="NCBI Taxonomy" id="1430331"/>
    <lineage>
        <taxon>Bacteria</taxon>
        <taxon>Bacillati</taxon>
        <taxon>Bacillota</taxon>
        <taxon>Bacilli</taxon>
        <taxon>Bacillales</taxon>
        <taxon>Anoxybacillaceae</taxon>
        <taxon>Geobacillus</taxon>
    </lineage>
</organism>
<dbReference type="InterPro" id="IPR003607">
    <property type="entry name" value="HD/PDEase_dom"/>
</dbReference>
<dbReference type="PROSITE" id="PS51832">
    <property type="entry name" value="HD_GYP"/>
    <property type="match status" value="1"/>
</dbReference>
<dbReference type="InterPro" id="IPR037522">
    <property type="entry name" value="HD_GYP_dom"/>
</dbReference>
<feature type="domain" description="HD-GYP" evidence="1">
    <location>
        <begin position="114"/>
        <end position="310"/>
    </location>
</feature>
<dbReference type="EMBL" id="JPYA02000002">
    <property type="protein sequence ID" value="MEB3750643.1"/>
    <property type="molecule type" value="Genomic_DNA"/>
</dbReference>
<accession>A0ABU6BFC7</accession>
<name>A0ABU6BFC7_9BACL</name>